<dbReference type="PANTHER" id="PTHR24248:SF125">
    <property type="entry name" value="DOPAMINE D2-LIKE RECEPTOR"/>
    <property type="match status" value="1"/>
</dbReference>
<feature type="transmembrane region" description="Helical" evidence="10">
    <location>
        <begin position="40"/>
        <end position="64"/>
    </location>
</feature>
<dbReference type="AlphaFoldDB" id="A0A814J6S6"/>
<evidence type="ECO:0000256" key="5">
    <source>
        <dbReference type="ARBA" id="ARBA00023040"/>
    </source>
</evidence>
<evidence type="ECO:0000256" key="2">
    <source>
        <dbReference type="ARBA" id="ARBA00022475"/>
    </source>
</evidence>
<evidence type="ECO:0000256" key="3">
    <source>
        <dbReference type="ARBA" id="ARBA00022692"/>
    </source>
</evidence>
<dbReference type="PROSITE" id="PS50262">
    <property type="entry name" value="G_PROTEIN_RECEP_F1_2"/>
    <property type="match status" value="1"/>
</dbReference>
<dbReference type="Gene3D" id="1.20.1070.10">
    <property type="entry name" value="Rhodopsin 7-helix transmembrane proteins"/>
    <property type="match status" value="1"/>
</dbReference>
<keyword evidence="2" id="KW-1003">Cell membrane</keyword>
<keyword evidence="9" id="KW-0807">Transducer</keyword>
<dbReference type="SUPFAM" id="SSF81321">
    <property type="entry name" value="Family A G protein-coupled receptor-like"/>
    <property type="match status" value="1"/>
</dbReference>
<dbReference type="EMBL" id="CAJNOJ010000071">
    <property type="protein sequence ID" value="CAF1031489.1"/>
    <property type="molecule type" value="Genomic_DNA"/>
</dbReference>
<keyword evidence="4 10" id="KW-1133">Transmembrane helix</keyword>
<gene>
    <name evidence="12" type="ORF">EDS130_LOCUS16435</name>
</gene>
<dbReference type="InterPro" id="IPR017452">
    <property type="entry name" value="GPCR_Rhodpsn_7TM"/>
</dbReference>
<comment type="subcellular location">
    <subcellularLocation>
        <location evidence="1">Cell membrane</location>
        <topology evidence="1">Multi-pass membrane protein</topology>
    </subcellularLocation>
</comment>
<evidence type="ECO:0000256" key="9">
    <source>
        <dbReference type="ARBA" id="ARBA00023224"/>
    </source>
</evidence>
<dbReference type="GO" id="GO:0001591">
    <property type="term" value="F:dopamine neurotransmitter receptor activity, coupled via Gi/Go"/>
    <property type="evidence" value="ECO:0007669"/>
    <property type="project" value="TreeGrafter"/>
</dbReference>
<keyword evidence="8" id="KW-0675">Receptor</keyword>
<dbReference type="OrthoDB" id="5859976at2759"/>
<evidence type="ECO:0000256" key="10">
    <source>
        <dbReference type="SAM" id="Phobius"/>
    </source>
</evidence>
<evidence type="ECO:0000256" key="6">
    <source>
        <dbReference type="ARBA" id="ARBA00023136"/>
    </source>
</evidence>
<evidence type="ECO:0000313" key="13">
    <source>
        <dbReference type="Proteomes" id="UP000663852"/>
    </source>
</evidence>
<dbReference type="InterPro" id="IPR000276">
    <property type="entry name" value="GPCR_Rhodpsn"/>
</dbReference>
<comment type="caution">
    <text evidence="12">The sequence shown here is derived from an EMBL/GenBank/DDBJ whole genome shotgun (WGS) entry which is preliminary data.</text>
</comment>
<feature type="domain" description="G-protein coupled receptors family 1 profile" evidence="11">
    <location>
        <begin position="55"/>
        <end position="120"/>
    </location>
</feature>
<name>A0A814J6S6_ADIRI</name>
<evidence type="ECO:0000256" key="8">
    <source>
        <dbReference type="ARBA" id="ARBA00023170"/>
    </source>
</evidence>
<dbReference type="Proteomes" id="UP000663852">
    <property type="component" value="Unassembled WGS sequence"/>
</dbReference>
<dbReference type="PANTHER" id="PTHR24248">
    <property type="entry name" value="ADRENERGIC RECEPTOR-RELATED G-PROTEIN COUPLED RECEPTOR"/>
    <property type="match status" value="1"/>
</dbReference>
<dbReference type="Pfam" id="PF00001">
    <property type="entry name" value="7tm_1"/>
    <property type="match status" value="1"/>
</dbReference>
<organism evidence="12 13">
    <name type="scientific">Adineta ricciae</name>
    <name type="common">Rotifer</name>
    <dbReference type="NCBI Taxonomy" id="249248"/>
    <lineage>
        <taxon>Eukaryota</taxon>
        <taxon>Metazoa</taxon>
        <taxon>Spiralia</taxon>
        <taxon>Gnathifera</taxon>
        <taxon>Rotifera</taxon>
        <taxon>Eurotatoria</taxon>
        <taxon>Bdelloidea</taxon>
        <taxon>Adinetida</taxon>
        <taxon>Adinetidae</taxon>
        <taxon>Adineta</taxon>
    </lineage>
</organism>
<proteinExistence type="predicted"/>
<keyword evidence="5" id="KW-0297">G-protein coupled receptor</keyword>
<evidence type="ECO:0000259" key="11">
    <source>
        <dbReference type="PROSITE" id="PS50262"/>
    </source>
</evidence>
<keyword evidence="6 10" id="KW-0472">Membrane</keyword>
<sequence length="120" mass="13687">MASIDHFHLDFFLNIHYANTSTLTNLTHDKQLSSTHEYNWSVLFLFIVGIFGTFGNLLVCVSITLDKQLQTVTNWFLFSLAIADFLVSLIVLPFSVIKDFHARDKLSSAFDKQEETLSPN</sequence>
<dbReference type="GO" id="GO:0004930">
    <property type="term" value="F:G protein-coupled receptor activity"/>
    <property type="evidence" value="ECO:0007669"/>
    <property type="project" value="UniProtKB-KW"/>
</dbReference>
<evidence type="ECO:0000256" key="1">
    <source>
        <dbReference type="ARBA" id="ARBA00004651"/>
    </source>
</evidence>
<dbReference type="PRINTS" id="PR00237">
    <property type="entry name" value="GPCRRHODOPSN"/>
</dbReference>
<dbReference type="GO" id="GO:0005886">
    <property type="term" value="C:plasma membrane"/>
    <property type="evidence" value="ECO:0007669"/>
    <property type="project" value="UniProtKB-SubCell"/>
</dbReference>
<keyword evidence="7" id="KW-1015">Disulfide bond</keyword>
<dbReference type="GO" id="GO:0045202">
    <property type="term" value="C:synapse"/>
    <property type="evidence" value="ECO:0007669"/>
    <property type="project" value="GOC"/>
</dbReference>
<evidence type="ECO:0000313" key="12">
    <source>
        <dbReference type="EMBL" id="CAF1031489.1"/>
    </source>
</evidence>
<accession>A0A814J6S6</accession>
<evidence type="ECO:0000256" key="4">
    <source>
        <dbReference type="ARBA" id="ARBA00022989"/>
    </source>
</evidence>
<evidence type="ECO:0000256" key="7">
    <source>
        <dbReference type="ARBA" id="ARBA00023157"/>
    </source>
</evidence>
<reference evidence="12" key="1">
    <citation type="submission" date="2021-02" db="EMBL/GenBank/DDBJ databases">
        <authorList>
            <person name="Nowell W R."/>
        </authorList>
    </citation>
    <scope>NUCLEOTIDE SEQUENCE</scope>
</reference>
<feature type="transmembrane region" description="Helical" evidence="10">
    <location>
        <begin position="76"/>
        <end position="97"/>
    </location>
</feature>
<protein>
    <recommendedName>
        <fullName evidence="11">G-protein coupled receptors family 1 profile domain-containing protein</fullName>
    </recommendedName>
</protein>
<keyword evidence="3 10" id="KW-0812">Transmembrane</keyword>